<evidence type="ECO:0000313" key="3">
    <source>
        <dbReference type="Proteomes" id="UP000241118"/>
    </source>
</evidence>
<keyword evidence="3" id="KW-1185">Reference proteome</keyword>
<dbReference type="RefSeq" id="WP_106619015.1">
    <property type="nucleotide sequence ID" value="NZ_PYAX01000013.1"/>
</dbReference>
<dbReference type="OrthoDB" id="3682205at2"/>
<proteinExistence type="predicted"/>
<dbReference type="Gene3D" id="1.10.260.40">
    <property type="entry name" value="lambda repressor-like DNA-binding domains"/>
    <property type="match status" value="1"/>
</dbReference>
<accession>A0A2P8I214</accession>
<dbReference type="InterPro" id="IPR043917">
    <property type="entry name" value="DUF5753"/>
</dbReference>
<dbReference type="Pfam" id="PF19054">
    <property type="entry name" value="DUF5753"/>
    <property type="match status" value="1"/>
</dbReference>
<dbReference type="AlphaFoldDB" id="A0A2P8I214"/>
<evidence type="ECO:0000313" key="2">
    <source>
        <dbReference type="EMBL" id="PSL52480.1"/>
    </source>
</evidence>
<dbReference type="GO" id="GO:0003677">
    <property type="term" value="F:DNA binding"/>
    <property type="evidence" value="ECO:0007669"/>
    <property type="project" value="InterPro"/>
</dbReference>
<dbReference type="Pfam" id="PF13560">
    <property type="entry name" value="HTH_31"/>
    <property type="match status" value="1"/>
</dbReference>
<feature type="domain" description="DUF5753" evidence="1">
    <location>
        <begin position="133"/>
        <end position="200"/>
    </location>
</feature>
<organism evidence="2 3">
    <name type="scientific">Saccharothrix carnea</name>
    <dbReference type="NCBI Taxonomy" id="1280637"/>
    <lineage>
        <taxon>Bacteria</taxon>
        <taxon>Bacillati</taxon>
        <taxon>Actinomycetota</taxon>
        <taxon>Actinomycetes</taxon>
        <taxon>Pseudonocardiales</taxon>
        <taxon>Pseudonocardiaceae</taxon>
        <taxon>Saccharothrix</taxon>
    </lineage>
</organism>
<dbReference type="Proteomes" id="UP000241118">
    <property type="component" value="Unassembled WGS sequence"/>
</dbReference>
<sequence length="208" mass="23368">MKGTPTLRGRLLGLELRQAREAAGVTVADFAARVQWTLEQVEQLERGVSDSWPSDLAVYRPVCGTRWDRLTDAAQQADQPEMWCQWGDATRTALDVLGRTAERIDLFAPLGIHPALEHLDPERCTAYVLEDAVVDHNKVKVRVIPHSAGAYPGVEHHPMTYFRMPDSPAVVLYAYLHAAQFTQETPHLMYAYKLFDQLDEFVVAVGDP</sequence>
<evidence type="ECO:0000259" key="1">
    <source>
        <dbReference type="Pfam" id="PF19054"/>
    </source>
</evidence>
<dbReference type="InterPro" id="IPR010982">
    <property type="entry name" value="Lambda_DNA-bd_dom_sf"/>
</dbReference>
<protein>
    <submittedName>
        <fullName evidence="2">Helix-turn-helix protein</fullName>
    </submittedName>
</protein>
<dbReference type="EMBL" id="PYAX01000013">
    <property type="protein sequence ID" value="PSL52480.1"/>
    <property type="molecule type" value="Genomic_DNA"/>
</dbReference>
<reference evidence="2 3" key="1">
    <citation type="submission" date="2018-03" db="EMBL/GenBank/DDBJ databases">
        <title>Genomic Encyclopedia of Type Strains, Phase III (KMG-III): the genomes of soil and plant-associated and newly described type strains.</title>
        <authorList>
            <person name="Whitman W."/>
        </authorList>
    </citation>
    <scope>NUCLEOTIDE SEQUENCE [LARGE SCALE GENOMIC DNA]</scope>
    <source>
        <strain evidence="2 3">CGMCC 4.7097</strain>
    </source>
</reference>
<dbReference type="SUPFAM" id="SSF47413">
    <property type="entry name" value="lambda repressor-like DNA-binding domains"/>
    <property type="match status" value="1"/>
</dbReference>
<name>A0A2P8I214_SACCR</name>
<comment type="caution">
    <text evidence="2">The sequence shown here is derived from an EMBL/GenBank/DDBJ whole genome shotgun (WGS) entry which is preliminary data.</text>
</comment>
<gene>
    <name evidence="2" type="ORF">B0I31_113153</name>
</gene>